<evidence type="ECO:0000256" key="2">
    <source>
        <dbReference type="SAM" id="SignalP"/>
    </source>
</evidence>
<keyword evidence="1" id="KW-0812">Transmembrane</keyword>
<evidence type="ECO:0000313" key="3">
    <source>
        <dbReference type="Proteomes" id="UP000694844"/>
    </source>
</evidence>
<reference evidence="4" key="1">
    <citation type="submission" date="2025-08" db="UniProtKB">
        <authorList>
            <consortium name="RefSeq"/>
        </authorList>
    </citation>
    <scope>IDENTIFICATION</scope>
    <source>
        <tissue evidence="4">Whole sample</tissue>
    </source>
</reference>
<keyword evidence="2" id="KW-0732">Signal</keyword>
<name>A0A8B8ASW1_CRAVI</name>
<organism evidence="3 4">
    <name type="scientific">Crassostrea virginica</name>
    <name type="common">Eastern oyster</name>
    <dbReference type="NCBI Taxonomy" id="6565"/>
    <lineage>
        <taxon>Eukaryota</taxon>
        <taxon>Metazoa</taxon>
        <taxon>Spiralia</taxon>
        <taxon>Lophotrochozoa</taxon>
        <taxon>Mollusca</taxon>
        <taxon>Bivalvia</taxon>
        <taxon>Autobranchia</taxon>
        <taxon>Pteriomorphia</taxon>
        <taxon>Ostreida</taxon>
        <taxon>Ostreoidea</taxon>
        <taxon>Ostreidae</taxon>
        <taxon>Crassostrea</taxon>
    </lineage>
</organism>
<keyword evidence="1" id="KW-1133">Transmembrane helix</keyword>
<gene>
    <name evidence="4" type="primary">LOC111103950</name>
</gene>
<dbReference type="KEGG" id="cvn:111103950"/>
<feature type="signal peptide" evidence="2">
    <location>
        <begin position="1"/>
        <end position="16"/>
    </location>
</feature>
<dbReference type="Proteomes" id="UP000694844">
    <property type="component" value="Chromosome 7"/>
</dbReference>
<evidence type="ECO:0000256" key="1">
    <source>
        <dbReference type="SAM" id="Phobius"/>
    </source>
</evidence>
<feature type="transmembrane region" description="Helical" evidence="1">
    <location>
        <begin position="188"/>
        <end position="211"/>
    </location>
</feature>
<keyword evidence="3" id="KW-1185">Reference proteome</keyword>
<proteinExistence type="predicted"/>
<accession>A0A8B8ASW1</accession>
<evidence type="ECO:0000313" key="4">
    <source>
        <dbReference type="RefSeq" id="XP_022293309.1"/>
    </source>
</evidence>
<feature type="chain" id="PRO_5034876091" evidence="2">
    <location>
        <begin position="17"/>
        <end position="476"/>
    </location>
</feature>
<dbReference type="AlphaFoldDB" id="A0A8B8ASW1"/>
<dbReference type="GeneID" id="111103950"/>
<keyword evidence="1" id="KW-0472">Membrane</keyword>
<sequence length="476" mass="54087">MLNCRVKGSLFLVCLAFIWRSNDHYGKILAMGIPHRVKDCPRDKDEWQKASNRLNCTSGRENTKNKYHCLPTENLTTLLEFCYTRIRINVVNGGQCLFLVEKKHILHNHNCSMFKEGCPNTNYLSDEMFNVPKCLEIDPLQHCFKADASCQPTTRSVTVLSDTTQSTLVNRTSNATTPDTHDREINPLVIILPVSGGLVLVIAVFITIAAWKKWWRRKRCFGLKAMKNYDEDSQEKKTVSHEIAKSNTRNHLESDEIAESQELLATSEEKWNSLNTLNMLKDATLEEMQRLLVEDQALATLKGAVSSITYCIENNTGTDDVYKNIQDVLRIGTIISQNLKSSIAEVKATCSFLSVVLQKDQYLLKNIKRLDDDENYHELLHEWKSAVGLEKSLLHSNTYLTQITEGTPKHVVDTLQNTISENEIVKFLKDLQSSAKRLIRESKTKSNEGRNVESAILATKLVNLYAFICFMAGVLH</sequence>
<dbReference type="RefSeq" id="XP_022293309.1">
    <property type="nucleotide sequence ID" value="XM_022437601.1"/>
</dbReference>
<protein>
    <submittedName>
        <fullName evidence="4">Uncharacterized protein LOC111103950 isoform X1</fullName>
    </submittedName>
</protein>
<feature type="transmembrane region" description="Helical" evidence="1">
    <location>
        <begin position="455"/>
        <end position="475"/>
    </location>
</feature>